<proteinExistence type="predicted"/>
<accession>A0ABR4ITU8</accession>
<name>A0ABR4ITU8_9EURO</name>
<dbReference type="Proteomes" id="UP001610335">
    <property type="component" value="Unassembled WGS sequence"/>
</dbReference>
<feature type="compositionally biased region" description="Basic and acidic residues" evidence="1">
    <location>
        <begin position="236"/>
        <end position="246"/>
    </location>
</feature>
<dbReference type="EMBL" id="JBFXLS010000010">
    <property type="protein sequence ID" value="KAL2831169.1"/>
    <property type="molecule type" value="Genomic_DNA"/>
</dbReference>
<gene>
    <name evidence="2" type="ORF">BDW59DRAFT_158115</name>
</gene>
<evidence type="ECO:0000256" key="1">
    <source>
        <dbReference type="SAM" id="MobiDB-lite"/>
    </source>
</evidence>
<reference evidence="2 3" key="1">
    <citation type="submission" date="2024-07" db="EMBL/GenBank/DDBJ databases">
        <title>Section-level genome sequencing and comparative genomics of Aspergillus sections Usti and Cavernicolus.</title>
        <authorList>
            <consortium name="Lawrence Berkeley National Laboratory"/>
            <person name="Nybo J.L."/>
            <person name="Vesth T.C."/>
            <person name="Theobald S."/>
            <person name="Frisvad J.C."/>
            <person name="Larsen T.O."/>
            <person name="Kjaerboelling I."/>
            <person name="Rothschild-Mancinelli K."/>
            <person name="Lyhne E.K."/>
            <person name="Kogle M.E."/>
            <person name="Barry K."/>
            <person name="Clum A."/>
            <person name="Na H."/>
            <person name="Ledsgaard L."/>
            <person name="Lin J."/>
            <person name="Lipzen A."/>
            <person name="Kuo A."/>
            <person name="Riley R."/>
            <person name="Mondo S."/>
            <person name="LaButti K."/>
            <person name="Haridas S."/>
            <person name="Pangalinan J."/>
            <person name="Salamov A.A."/>
            <person name="Simmons B.A."/>
            <person name="Magnuson J.K."/>
            <person name="Chen J."/>
            <person name="Drula E."/>
            <person name="Henrissat B."/>
            <person name="Wiebenga A."/>
            <person name="Lubbers R.J."/>
            <person name="Gomes A.C."/>
            <person name="Makela M.R."/>
            <person name="Stajich J."/>
            <person name="Grigoriev I.V."/>
            <person name="Mortensen U.H."/>
            <person name="De vries R.P."/>
            <person name="Baker S.E."/>
            <person name="Andersen M.R."/>
        </authorList>
    </citation>
    <scope>NUCLEOTIDE SEQUENCE [LARGE SCALE GENOMIC DNA]</scope>
    <source>
        <strain evidence="2 3">CBS 600.67</strain>
    </source>
</reference>
<organism evidence="2 3">
    <name type="scientific">Aspergillus cavernicola</name>
    <dbReference type="NCBI Taxonomy" id="176166"/>
    <lineage>
        <taxon>Eukaryota</taxon>
        <taxon>Fungi</taxon>
        <taxon>Dikarya</taxon>
        <taxon>Ascomycota</taxon>
        <taxon>Pezizomycotina</taxon>
        <taxon>Eurotiomycetes</taxon>
        <taxon>Eurotiomycetidae</taxon>
        <taxon>Eurotiales</taxon>
        <taxon>Aspergillaceae</taxon>
        <taxon>Aspergillus</taxon>
        <taxon>Aspergillus subgen. Nidulantes</taxon>
    </lineage>
</organism>
<protein>
    <submittedName>
        <fullName evidence="2">Uncharacterized protein</fullName>
    </submittedName>
</protein>
<keyword evidence="3" id="KW-1185">Reference proteome</keyword>
<feature type="region of interest" description="Disordered" evidence="1">
    <location>
        <begin position="136"/>
        <end position="167"/>
    </location>
</feature>
<comment type="caution">
    <text evidence="2">The sequence shown here is derived from an EMBL/GenBank/DDBJ whole genome shotgun (WGS) entry which is preliminary data.</text>
</comment>
<feature type="compositionally biased region" description="Polar residues" evidence="1">
    <location>
        <begin position="138"/>
        <end position="154"/>
    </location>
</feature>
<sequence>MDPTPPAFRNGFEYYKHDFYVVNPPYQRHRRCSVSELRDLFSSSGSKGTAVMRFMDALRRAELEVPEHLKKLERVLKREWEKSASARYKQNKGIFPEKKSIDRRSSGFGESAFNRKRKRDLDHDFRAIGSEFAVAASAPSSEHNRTSVSNSGRKVQSAKRRKEEDTLRNVAPKVENWRGTVKKNERLYFTPQADTIPRPPKRILQDRRAENRHPQLWNDSVFGENQHMRGIPTGRHGRDLLYERAP</sequence>
<evidence type="ECO:0000313" key="3">
    <source>
        <dbReference type="Proteomes" id="UP001610335"/>
    </source>
</evidence>
<feature type="region of interest" description="Disordered" evidence="1">
    <location>
        <begin position="214"/>
        <end position="246"/>
    </location>
</feature>
<evidence type="ECO:0000313" key="2">
    <source>
        <dbReference type="EMBL" id="KAL2831169.1"/>
    </source>
</evidence>